<dbReference type="KEGG" id="pfer:IRI77_06895"/>
<keyword evidence="1" id="KW-0732">Signal</keyword>
<evidence type="ECO:0000313" key="3">
    <source>
        <dbReference type="Proteomes" id="UP000593892"/>
    </source>
</evidence>
<gene>
    <name evidence="2" type="ORF">IRI77_06895</name>
</gene>
<feature type="signal peptide" evidence="1">
    <location>
        <begin position="1"/>
        <end position="19"/>
    </location>
</feature>
<dbReference type="Proteomes" id="UP000593892">
    <property type="component" value="Chromosome"/>
</dbReference>
<dbReference type="InterPro" id="IPR011990">
    <property type="entry name" value="TPR-like_helical_dom_sf"/>
</dbReference>
<name>A0A7S7NTZ0_PALFE</name>
<dbReference type="SUPFAM" id="SSF48452">
    <property type="entry name" value="TPR-like"/>
    <property type="match status" value="1"/>
</dbReference>
<accession>A0A7S7NTZ0</accession>
<evidence type="ECO:0000256" key="1">
    <source>
        <dbReference type="SAM" id="SignalP"/>
    </source>
</evidence>
<dbReference type="RefSeq" id="WP_194451336.1">
    <property type="nucleotide sequence ID" value="NZ_CP063849.1"/>
</dbReference>
<feature type="chain" id="PRO_5032818943" description="Tetratricopeptide repeat protein" evidence="1">
    <location>
        <begin position="20"/>
        <end position="302"/>
    </location>
</feature>
<dbReference type="Gene3D" id="1.25.40.10">
    <property type="entry name" value="Tetratricopeptide repeat domain"/>
    <property type="match status" value="1"/>
</dbReference>
<evidence type="ECO:0000313" key="2">
    <source>
        <dbReference type="EMBL" id="QOY89674.1"/>
    </source>
</evidence>
<protein>
    <recommendedName>
        <fullName evidence="4">Tetratricopeptide repeat protein</fullName>
    </recommendedName>
</protein>
<reference evidence="2 3" key="1">
    <citation type="submission" date="2020-10" db="EMBL/GenBank/DDBJ databases">
        <title>Complete genome sequence of Paludibaculum fermentans P105T, a facultatively anaerobic acidobacterium capable of dissimilatory Fe(III) reduction.</title>
        <authorList>
            <person name="Dedysh S.N."/>
            <person name="Beletsky A.V."/>
            <person name="Kulichevskaya I.S."/>
            <person name="Mardanov A.V."/>
            <person name="Ravin N.V."/>
        </authorList>
    </citation>
    <scope>NUCLEOTIDE SEQUENCE [LARGE SCALE GENOMIC DNA]</scope>
    <source>
        <strain evidence="2 3">P105</strain>
    </source>
</reference>
<evidence type="ECO:0008006" key="4">
    <source>
        <dbReference type="Google" id="ProtNLM"/>
    </source>
</evidence>
<keyword evidence="3" id="KW-1185">Reference proteome</keyword>
<organism evidence="2 3">
    <name type="scientific">Paludibaculum fermentans</name>
    <dbReference type="NCBI Taxonomy" id="1473598"/>
    <lineage>
        <taxon>Bacteria</taxon>
        <taxon>Pseudomonadati</taxon>
        <taxon>Acidobacteriota</taxon>
        <taxon>Terriglobia</taxon>
        <taxon>Bryobacterales</taxon>
        <taxon>Bryobacteraceae</taxon>
        <taxon>Paludibaculum</taxon>
    </lineage>
</organism>
<proteinExistence type="predicted"/>
<sequence length="302" mass="32183">MKFLILSAMGLIFAARMVAGDLETAHDNLKQAVQAKDVEAVKKLAPAASALARKTIATPAPAGAEAKAAWTKQVAYAKEVDLYTENALATTALQAEPPKLIDLIAVLEKQNPKSKFLDQAYGPYFQALEQTENGAKVAPIAEKAVLSQPENVDILVIVADSAMAKRQTGRAGIFAEKLIAVLEKKPKPDNMSAEDWEARKKSALGHAHYIAGMAHSERQQFALADQDLRAALPLIKDDEQATAASLYHLGVANFNVGVSSGSKAKVLEAVKFSEQSAAIKGPFAKPAADNAQKMKGEAARLN</sequence>
<dbReference type="AlphaFoldDB" id="A0A7S7NTZ0"/>
<dbReference type="EMBL" id="CP063849">
    <property type="protein sequence ID" value="QOY89674.1"/>
    <property type="molecule type" value="Genomic_DNA"/>
</dbReference>